<evidence type="ECO:0000313" key="5">
    <source>
        <dbReference type="Proteomes" id="UP000287166"/>
    </source>
</evidence>
<organism evidence="4 5">
    <name type="scientific">Sparassis crispa</name>
    <dbReference type="NCBI Taxonomy" id="139825"/>
    <lineage>
        <taxon>Eukaryota</taxon>
        <taxon>Fungi</taxon>
        <taxon>Dikarya</taxon>
        <taxon>Basidiomycota</taxon>
        <taxon>Agaricomycotina</taxon>
        <taxon>Agaricomycetes</taxon>
        <taxon>Polyporales</taxon>
        <taxon>Sparassidaceae</taxon>
        <taxon>Sparassis</taxon>
    </lineage>
</organism>
<evidence type="ECO:0000259" key="3">
    <source>
        <dbReference type="Pfam" id="PF03914"/>
    </source>
</evidence>
<sequence length="598" mass="68050">MSSTHTSLPAAKKRKVSGSDDVTSPIRQLETQLTSALSTNSSLNQLADLLDIVWSTQDAALLGKAIYAMYRVFVTIITNGLLFGREDVGQDTKLVRSWLSEKLHAYVDFVAALMSDEDLTLRTSALEILLSLQKHLSTSLTRQSIARNPQPQFHVLHFRKIVHSLLLCPPSPRTPALSKNQGVEAQSPVTMLDPDVKKLYADKWMSVYDDIRWFFLREATTLLGNVSREQQTTAASNMLSMLETINTFPTTSFELNTWWVDELGVNPPTGNRSKLEFNQIVEESEKGADEEDDWRKYFDDPPADTDEIKCRSRTARLHTLTLHQSLHSLASHRAVFTRAWLTLLPLLSLNASEPSRTLVLRVLNMLHRRVLPHLTKAILVMDWVGSCVDYGGAVGLLALNALFVLMKEYNLDYPLFYNRLYGFLDRDVLHLKHRARFFRLTELFLSSTHLPAVLVASFVKRLARLSLDASPSAIVMIIPFIYNLLRKHPALMCMIHRVEDDMNADSFDARESNPTLTNALNSSLWELHAQKDHYHAVVSTLACIFEEAFTRPTYAMEDFLDHTYNTLYDAEAKRRIRKDPVVEDEIGRFTGQIEDLWT</sequence>
<evidence type="ECO:0000256" key="2">
    <source>
        <dbReference type="SAM" id="MobiDB-lite"/>
    </source>
</evidence>
<feature type="domain" description="CCAAT-binding factor" evidence="3">
    <location>
        <begin position="396"/>
        <end position="542"/>
    </location>
</feature>
<dbReference type="STRING" id="139825.A0A401GNI7"/>
<dbReference type="InterPro" id="IPR005612">
    <property type="entry name" value="CCAAT-binding_factor"/>
</dbReference>
<reference evidence="4 5" key="1">
    <citation type="journal article" date="2018" name="Sci. Rep.">
        <title>Genome sequence of the cauliflower mushroom Sparassis crispa (Hanabiratake) and its association with beneficial usage.</title>
        <authorList>
            <person name="Kiyama R."/>
            <person name="Furutani Y."/>
            <person name="Kawaguchi K."/>
            <person name="Nakanishi T."/>
        </authorList>
    </citation>
    <scope>NUCLEOTIDE SEQUENCE [LARGE SCALE GENOMIC DNA]</scope>
</reference>
<dbReference type="InParanoid" id="A0A401GNI7"/>
<dbReference type="PANTHER" id="PTHR12455">
    <property type="entry name" value="NUCLEOLAR COMPLEX PROTEIN 4"/>
    <property type="match status" value="1"/>
</dbReference>
<dbReference type="GO" id="GO:0032040">
    <property type="term" value="C:small-subunit processome"/>
    <property type="evidence" value="ECO:0007669"/>
    <property type="project" value="TreeGrafter"/>
</dbReference>
<dbReference type="Pfam" id="PF03914">
    <property type="entry name" value="CBF"/>
    <property type="match status" value="1"/>
</dbReference>
<dbReference type="GO" id="GO:0042254">
    <property type="term" value="P:ribosome biogenesis"/>
    <property type="evidence" value="ECO:0007669"/>
    <property type="project" value="InterPro"/>
</dbReference>
<name>A0A401GNI7_9APHY</name>
<accession>A0A401GNI7</accession>
<dbReference type="FunCoup" id="A0A401GNI7">
    <property type="interactions" value="457"/>
</dbReference>
<dbReference type="RefSeq" id="XP_027614653.1">
    <property type="nucleotide sequence ID" value="XM_027758852.1"/>
</dbReference>
<keyword evidence="5" id="KW-1185">Reference proteome</keyword>
<evidence type="ECO:0000313" key="4">
    <source>
        <dbReference type="EMBL" id="GBE83740.1"/>
    </source>
</evidence>
<dbReference type="PANTHER" id="PTHR12455:SF0">
    <property type="entry name" value="NUCLEOLAR COMPLEX PROTEIN 4 HOMOLOG"/>
    <property type="match status" value="1"/>
</dbReference>
<comment type="caution">
    <text evidence="4">The sequence shown here is derived from an EMBL/GenBank/DDBJ whole genome shotgun (WGS) entry which is preliminary data.</text>
</comment>
<proteinExistence type="inferred from homology"/>
<protein>
    <recommendedName>
        <fullName evidence="3">CCAAT-binding factor domain-containing protein</fullName>
    </recommendedName>
</protein>
<dbReference type="GeneID" id="38780657"/>
<gene>
    <name evidence="4" type="ORF">SCP_0507960</name>
</gene>
<dbReference type="OrthoDB" id="10263185at2759"/>
<dbReference type="Proteomes" id="UP000287166">
    <property type="component" value="Unassembled WGS sequence"/>
</dbReference>
<evidence type="ECO:0000256" key="1">
    <source>
        <dbReference type="ARBA" id="ARBA00007797"/>
    </source>
</evidence>
<dbReference type="EMBL" id="BFAD01000005">
    <property type="protein sequence ID" value="GBE83740.1"/>
    <property type="molecule type" value="Genomic_DNA"/>
</dbReference>
<comment type="similarity">
    <text evidence="1">Belongs to the CBF/MAK21 family.</text>
</comment>
<dbReference type="GO" id="GO:0030692">
    <property type="term" value="C:Noc4p-Nop14p complex"/>
    <property type="evidence" value="ECO:0007669"/>
    <property type="project" value="TreeGrafter"/>
</dbReference>
<feature type="region of interest" description="Disordered" evidence="2">
    <location>
        <begin position="1"/>
        <end position="23"/>
    </location>
</feature>
<dbReference type="AlphaFoldDB" id="A0A401GNI7"/>
<dbReference type="InterPro" id="IPR027193">
    <property type="entry name" value="Noc4"/>
</dbReference>